<reference evidence="1 2" key="1">
    <citation type="submission" date="2019-09" db="EMBL/GenBank/DDBJ databases">
        <title>Genome sequencing of Ng87 strain.</title>
        <authorList>
            <person name="Karasev E.S."/>
            <person name="Andronov E."/>
        </authorList>
    </citation>
    <scope>NUCLEOTIDE SEQUENCE [LARGE SCALE GENOMIC DNA]</scope>
    <source>
        <strain evidence="1 2">Ng87</strain>
    </source>
</reference>
<dbReference type="AlphaFoldDB" id="A0A6A1TUC1"/>
<evidence type="ECO:0000313" key="1">
    <source>
        <dbReference type="EMBL" id="KAB1086497.1"/>
    </source>
</evidence>
<gene>
    <name evidence="1" type="ORF">F4V91_08685</name>
</gene>
<comment type="caution">
    <text evidence="1">The sequence shown here is derived from an EMBL/GenBank/DDBJ whole genome shotgun (WGS) entry which is preliminary data.</text>
</comment>
<name>A0A6A1TUC1_NEOGA</name>
<dbReference type="RefSeq" id="WP_151041916.1">
    <property type="nucleotide sequence ID" value="NZ_VZUL01000002.1"/>
</dbReference>
<accession>A0A6A1TUC1</accession>
<organism evidence="1 2">
    <name type="scientific">Neorhizobium galegae</name>
    <name type="common">Rhizobium galegae</name>
    <dbReference type="NCBI Taxonomy" id="399"/>
    <lineage>
        <taxon>Bacteria</taxon>
        <taxon>Pseudomonadati</taxon>
        <taxon>Pseudomonadota</taxon>
        <taxon>Alphaproteobacteria</taxon>
        <taxon>Hyphomicrobiales</taxon>
        <taxon>Rhizobiaceae</taxon>
        <taxon>Rhizobium/Agrobacterium group</taxon>
        <taxon>Neorhizobium</taxon>
    </lineage>
</organism>
<evidence type="ECO:0000313" key="2">
    <source>
        <dbReference type="Proteomes" id="UP000386575"/>
    </source>
</evidence>
<dbReference type="EMBL" id="VZUL01000002">
    <property type="protein sequence ID" value="KAB1086497.1"/>
    <property type="molecule type" value="Genomic_DNA"/>
</dbReference>
<dbReference type="Proteomes" id="UP000386575">
    <property type="component" value="Unassembled WGS sequence"/>
</dbReference>
<dbReference type="Pfam" id="PF05489">
    <property type="entry name" value="Phage_tail_X"/>
    <property type="match status" value="1"/>
</dbReference>
<sequence length="70" mass="7613">MATRYTTRQGQTVDLVCLDHYGRTAGVTETVLDANPGLAALGPNLPNGTIIVLPDIQRKPPARELVNLWE</sequence>
<proteinExistence type="predicted"/>
<dbReference type="InterPro" id="IPR008861">
    <property type="entry name" value="GpX-like"/>
</dbReference>
<protein>
    <submittedName>
        <fullName evidence="1">Phage tail protein</fullName>
    </submittedName>
</protein>